<dbReference type="EMBL" id="BAABKP010000001">
    <property type="protein sequence ID" value="GAA4791691.1"/>
    <property type="molecule type" value="Genomic_DNA"/>
</dbReference>
<sequence length="142" mass="15470">MHRLFGNPPVGQMPWWRILCYVTLSFVILAIIGTIIGAIIEGVDGAGGFLTGVGIVYLSFLISIVTVLVGERRSMTSAARSLVIAYVVKVVIFTLLLILAPVPDGFRNGWMMVAALIAILLQLGLEAYVITKQRLLYFDATD</sequence>
<keyword evidence="1" id="KW-1133">Transmembrane helix</keyword>
<evidence type="ECO:0000313" key="2">
    <source>
        <dbReference type="EMBL" id="GAA4791691.1"/>
    </source>
</evidence>
<keyword evidence="1" id="KW-0472">Membrane</keyword>
<gene>
    <name evidence="2" type="ORF">GCM10023352_07400</name>
</gene>
<evidence type="ECO:0000313" key="3">
    <source>
        <dbReference type="Proteomes" id="UP001500187"/>
    </source>
</evidence>
<organism evidence="2 3">
    <name type="scientific">Rothia endophytica</name>
    <dbReference type="NCBI Taxonomy" id="1324766"/>
    <lineage>
        <taxon>Bacteria</taxon>
        <taxon>Bacillati</taxon>
        <taxon>Actinomycetota</taxon>
        <taxon>Actinomycetes</taxon>
        <taxon>Micrococcales</taxon>
        <taxon>Micrococcaceae</taxon>
        <taxon>Rothia</taxon>
    </lineage>
</organism>
<keyword evidence="3" id="KW-1185">Reference proteome</keyword>
<comment type="caution">
    <text evidence="2">The sequence shown here is derived from an EMBL/GenBank/DDBJ whole genome shotgun (WGS) entry which is preliminary data.</text>
</comment>
<protein>
    <recommendedName>
        <fullName evidence="4">ATP synthase</fullName>
    </recommendedName>
</protein>
<proteinExistence type="predicted"/>
<feature type="transmembrane region" description="Helical" evidence="1">
    <location>
        <begin position="46"/>
        <end position="70"/>
    </location>
</feature>
<feature type="transmembrane region" description="Helical" evidence="1">
    <location>
        <begin position="82"/>
        <end position="103"/>
    </location>
</feature>
<evidence type="ECO:0000256" key="1">
    <source>
        <dbReference type="SAM" id="Phobius"/>
    </source>
</evidence>
<dbReference type="Proteomes" id="UP001500187">
    <property type="component" value="Unassembled WGS sequence"/>
</dbReference>
<evidence type="ECO:0008006" key="4">
    <source>
        <dbReference type="Google" id="ProtNLM"/>
    </source>
</evidence>
<keyword evidence="1" id="KW-0812">Transmembrane</keyword>
<name>A0ABP9B9U4_9MICC</name>
<accession>A0ABP9B9U4</accession>
<feature type="transmembrane region" description="Helical" evidence="1">
    <location>
        <begin position="18"/>
        <end position="40"/>
    </location>
</feature>
<feature type="transmembrane region" description="Helical" evidence="1">
    <location>
        <begin position="109"/>
        <end position="130"/>
    </location>
</feature>
<reference evidence="3" key="1">
    <citation type="journal article" date="2019" name="Int. J. Syst. Evol. Microbiol.">
        <title>The Global Catalogue of Microorganisms (GCM) 10K type strain sequencing project: providing services to taxonomists for standard genome sequencing and annotation.</title>
        <authorList>
            <consortium name="The Broad Institute Genomics Platform"/>
            <consortium name="The Broad Institute Genome Sequencing Center for Infectious Disease"/>
            <person name="Wu L."/>
            <person name="Ma J."/>
        </authorList>
    </citation>
    <scope>NUCLEOTIDE SEQUENCE [LARGE SCALE GENOMIC DNA]</scope>
    <source>
        <strain evidence="3">JCM 18541</strain>
    </source>
</reference>